<dbReference type="Gene3D" id="3.40.50.300">
    <property type="entry name" value="P-loop containing nucleotide triphosphate hydrolases"/>
    <property type="match status" value="1"/>
</dbReference>
<dbReference type="InterPro" id="IPR027417">
    <property type="entry name" value="P-loop_NTPase"/>
</dbReference>
<proteinExistence type="predicted"/>
<gene>
    <name evidence="2" type="ORF">ENH_00076940</name>
</gene>
<dbReference type="OrthoDB" id="354638at2759"/>
<keyword evidence="3" id="KW-1185">Reference proteome</keyword>
<feature type="region of interest" description="Disordered" evidence="1">
    <location>
        <begin position="1"/>
        <end position="23"/>
    </location>
</feature>
<dbReference type="VEuPathDB" id="ToxoDB:ENH_00076940"/>
<dbReference type="AlphaFoldDB" id="U6N6U9"/>
<name>U6N6U9_9EIME</name>
<reference evidence="2" key="1">
    <citation type="submission" date="2013-10" db="EMBL/GenBank/DDBJ databases">
        <title>Genomic analysis of the causative agents of coccidiosis in chickens.</title>
        <authorList>
            <person name="Reid A.J."/>
            <person name="Blake D."/>
            <person name="Billington K."/>
            <person name="Browne H."/>
            <person name="Dunn M."/>
            <person name="Hung S."/>
            <person name="Kawahara F."/>
            <person name="Miranda-Saavedra D."/>
            <person name="Mourier T."/>
            <person name="Nagra H."/>
            <person name="Otto T.D."/>
            <person name="Rawlings N."/>
            <person name="Sanchez A."/>
            <person name="Sanders M."/>
            <person name="Subramaniam C."/>
            <person name="Tay Y."/>
            <person name="Dear P."/>
            <person name="Doerig C."/>
            <person name="Gruber A."/>
            <person name="Parkinson J."/>
            <person name="Shirley M."/>
            <person name="Wan K.L."/>
            <person name="Berriman M."/>
            <person name="Tomley F."/>
            <person name="Pain A."/>
        </authorList>
    </citation>
    <scope>NUCLEOTIDE SEQUENCE [LARGE SCALE GENOMIC DNA]</scope>
    <source>
        <strain evidence="2">Houghton</strain>
    </source>
</reference>
<dbReference type="RefSeq" id="XP_013438077.1">
    <property type="nucleotide sequence ID" value="XM_013582623.1"/>
</dbReference>
<dbReference type="SUPFAM" id="SSF52540">
    <property type="entry name" value="P-loop containing nucleoside triphosphate hydrolases"/>
    <property type="match status" value="1"/>
</dbReference>
<accession>U6N6U9</accession>
<dbReference type="Proteomes" id="UP000030754">
    <property type="component" value="Unassembled WGS sequence"/>
</dbReference>
<evidence type="ECO:0000313" key="2">
    <source>
        <dbReference type="EMBL" id="CDJ69611.1"/>
    </source>
</evidence>
<dbReference type="GeneID" id="25477824"/>
<sequence length="329" mass="34751">MASGAEGPKGPLVGPLGGPLQGQSEPEEVLRVLVVGEAAAGKTALLQLLEKHAAELGSARIAQQEEDRAKAAAATEVQTGPLGCPSLTHVVSLEEDSAAAAAAAAAGKAELQASPLSALMGYRSTCGVNIVPLRCTDTSGENYLVEFWEVGGSSATKATRALLYAMPFDGVWLAYESGSEAAFRSLPAWLLEICMRAGTRPSEVFFQRRQVLLQEGKKQRQKQQKLQLEEERNLGDDVELQDLGHFGALVMLLQEVALGAGGYAAVFVPFWLSPQRQTGALLGVLKGVFKASLRGPFKALLQLVVSGKPMNATGKNPVNWQGCLGDTVL</sequence>
<evidence type="ECO:0000256" key="1">
    <source>
        <dbReference type="SAM" id="MobiDB-lite"/>
    </source>
</evidence>
<reference evidence="2" key="2">
    <citation type="submission" date="2013-10" db="EMBL/GenBank/DDBJ databases">
        <authorList>
            <person name="Aslett M."/>
        </authorList>
    </citation>
    <scope>NUCLEOTIDE SEQUENCE [LARGE SCALE GENOMIC DNA]</scope>
    <source>
        <strain evidence="2">Houghton</strain>
    </source>
</reference>
<dbReference type="EMBL" id="HG725758">
    <property type="protein sequence ID" value="CDJ69611.1"/>
    <property type="molecule type" value="Genomic_DNA"/>
</dbReference>
<protein>
    <submittedName>
        <fullName evidence="2">Uncharacterized protein</fullName>
    </submittedName>
</protein>
<evidence type="ECO:0000313" key="3">
    <source>
        <dbReference type="Proteomes" id="UP000030754"/>
    </source>
</evidence>
<organism evidence="2 3">
    <name type="scientific">Eimeria necatrix</name>
    <dbReference type="NCBI Taxonomy" id="51315"/>
    <lineage>
        <taxon>Eukaryota</taxon>
        <taxon>Sar</taxon>
        <taxon>Alveolata</taxon>
        <taxon>Apicomplexa</taxon>
        <taxon>Conoidasida</taxon>
        <taxon>Coccidia</taxon>
        <taxon>Eucoccidiorida</taxon>
        <taxon>Eimeriorina</taxon>
        <taxon>Eimeriidae</taxon>
        <taxon>Eimeria</taxon>
    </lineage>
</organism>